<feature type="transmembrane region" description="Helical" evidence="6">
    <location>
        <begin position="325"/>
        <end position="351"/>
    </location>
</feature>
<keyword evidence="5 6" id="KW-0472">Membrane</keyword>
<comment type="subcellular location">
    <subcellularLocation>
        <location evidence="1">Cell membrane</location>
        <topology evidence="1">Multi-pass membrane protein</topology>
    </subcellularLocation>
</comment>
<gene>
    <name evidence="9" type="ORF">BZG01_11800</name>
</gene>
<name>A0A2N3I7J4_9BACT</name>
<keyword evidence="10" id="KW-1185">Reference proteome</keyword>
<feature type="transmembrane region" description="Helical" evidence="6">
    <location>
        <begin position="750"/>
        <end position="772"/>
    </location>
</feature>
<dbReference type="AlphaFoldDB" id="A0A2N3I7J4"/>
<evidence type="ECO:0000313" key="10">
    <source>
        <dbReference type="Proteomes" id="UP000233618"/>
    </source>
</evidence>
<evidence type="ECO:0008006" key="11">
    <source>
        <dbReference type="Google" id="ProtNLM"/>
    </source>
</evidence>
<feature type="transmembrane region" description="Helical" evidence="6">
    <location>
        <begin position="422"/>
        <end position="443"/>
    </location>
</feature>
<dbReference type="InterPro" id="IPR003838">
    <property type="entry name" value="ABC3_permease_C"/>
</dbReference>
<evidence type="ECO:0000256" key="1">
    <source>
        <dbReference type="ARBA" id="ARBA00004651"/>
    </source>
</evidence>
<dbReference type="Pfam" id="PF12704">
    <property type="entry name" value="MacB_PCD"/>
    <property type="match status" value="2"/>
</dbReference>
<sequence>MISAIFKISVRNVLKHKTYSLIKVLGLALGFSAFILIGLFVRYELSWDQANAKYDRIFRVQRHYSKTLYAMDGNDISPHTSAVTAQLLEKQFPEFEKISVTREIGGKFLASVADRQIYDEKGIYADSCLFDVFTYQFQEGTSKEALIEPFTIILSKTIADKLFPNEIAVGKTVTLEKKLDFKVTGVYADLPENSTIRPTYIISYSSLEQTEKPSLSNIGWCNCMTYALLKPDTDSKYLESKIKNILSGYSGFEYEELQLCPMKKLHLNPFGRNDYIIILMLYGLIGLFILLMSSFNYINLTTANAATRGKEVAVKKVNGSKRGMLIVQFLGETISISVLALALAFLLAKVFLPIFADIVDKDLSLSLIYDWKFIGTTILISLGIGFLSGIYPALFLSSLKIISLFKGELFNKQHKKFSIKKALITFQFAISVFLILITLSFSMQIKYLVNKDLGFSKENILYAQMSVSKPGINFDQLRNQLLQHPEIINASVSKHVPFVSFGGGMTNWEGGKPDEKINCVFNNISYDFVQNMRISLIAGRDFLRNFSSDLGKSCLINETAAQAFGWDNPIGKRIKNNKLIVIGVLKNYVYKDLHNGIEPAILVLSPVKVVGEWIFSFRIHAANQQKAKAILTSAFEKNFPNDPFEFRDLPTAFNNENSFKIYHSINSTILFFTVFSIFLSIIGLFAMVSFTVVRRTKEIGIRKINGSSSFGIFYLLSREYFVLLFFSLLIAYPTAWWVYEHIPSANKWHIQPWIFILGAVIISLIILITTSFQTIKAAARNPVESLRYE</sequence>
<evidence type="ECO:0000256" key="2">
    <source>
        <dbReference type="ARBA" id="ARBA00022475"/>
    </source>
</evidence>
<evidence type="ECO:0000313" key="9">
    <source>
        <dbReference type="EMBL" id="PKQ66269.1"/>
    </source>
</evidence>
<dbReference type="PANTHER" id="PTHR30572:SF18">
    <property type="entry name" value="ABC-TYPE MACROLIDE FAMILY EXPORT SYSTEM PERMEASE COMPONENT 2"/>
    <property type="match status" value="1"/>
</dbReference>
<proteinExistence type="predicted"/>
<dbReference type="GO" id="GO:0022857">
    <property type="term" value="F:transmembrane transporter activity"/>
    <property type="evidence" value="ECO:0007669"/>
    <property type="project" value="TreeGrafter"/>
</dbReference>
<dbReference type="GO" id="GO:0005886">
    <property type="term" value="C:plasma membrane"/>
    <property type="evidence" value="ECO:0007669"/>
    <property type="project" value="UniProtKB-SubCell"/>
</dbReference>
<feature type="transmembrane region" description="Helical" evidence="6">
    <location>
        <begin position="669"/>
        <end position="693"/>
    </location>
</feature>
<organism evidence="9 10">
    <name type="scientific">Labilibaculum manganireducens</name>
    <dbReference type="NCBI Taxonomy" id="1940525"/>
    <lineage>
        <taxon>Bacteria</taxon>
        <taxon>Pseudomonadati</taxon>
        <taxon>Bacteroidota</taxon>
        <taxon>Bacteroidia</taxon>
        <taxon>Marinilabiliales</taxon>
        <taxon>Marinifilaceae</taxon>
        <taxon>Labilibaculum</taxon>
    </lineage>
</organism>
<feature type="domain" description="ABC3 transporter permease C-terminal" evidence="7">
    <location>
        <begin position="671"/>
        <end position="782"/>
    </location>
</feature>
<dbReference type="EMBL" id="MVDE01000016">
    <property type="protein sequence ID" value="PKQ66269.1"/>
    <property type="molecule type" value="Genomic_DNA"/>
</dbReference>
<feature type="transmembrane region" description="Helical" evidence="6">
    <location>
        <begin position="275"/>
        <end position="298"/>
    </location>
</feature>
<evidence type="ECO:0000256" key="6">
    <source>
        <dbReference type="SAM" id="Phobius"/>
    </source>
</evidence>
<reference evidence="9 10" key="1">
    <citation type="journal article" date="2017" name="Front. Microbiol.">
        <title>Labilibaculum manganireducens gen. nov., sp. nov. and Labilibaculum filiforme sp. nov., Novel Bacteroidetes Isolated from Subsurface Sediments of the Baltic Sea.</title>
        <authorList>
            <person name="Vandieken V."/>
            <person name="Marshall I.P."/>
            <person name="Niemann H."/>
            <person name="Engelen B."/>
            <person name="Cypionka H."/>
        </authorList>
    </citation>
    <scope>NUCLEOTIDE SEQUENCE [LARGE SCALE GENOMIC DNA]</scope>
    <source>
        <strain evidence="9 10">59.10-2M</strain>
    </source>
</reference>
<dbReference type="PANTHER" id="PTHR30572">
    <property type="entry name" value="MEMBRANE COMPONENT OF TRANSPORTER-RELATED"/>
    <property type="match status" value="1"/>
</dbReference>
<feature type="domain" description="ABC3 transporter permease C-terminal" evidence="7">
    <location>
        <begin position="284"/>
        <end position="399"/>
    </location>
</feature>
<comment type="caution">
    <text evidence="9">The sequence shown here is derived from an EMBL/GenBank/DDBJ whole genome shotgun (WGS) entry which is preliminary data.</text>
</comment>
<feature type="transmembrane region" description="Helical" evidence="6">
    <location>
        <begin position="371"/>
        <end position="396"/>
    </location>
</feature>
<evidence type="ECO:0000256" key="3">
    <source>
        <dbReference type="ARBA" id="ARBA00022692"/>
    </source>
</evidence>
<keyword evidence="3 6" id="KW-0812">Transmembrane</keyword>
<protein>
    <recommendedName>
        <fullName evidence="11">ABC transporter permease</fullName>
    </recommendedName>
</protein>
<dbReference type="Pfam" id="PF02687">
    <property type="entry name" value="FtsX"/>
    <property type="match status" value="2"/>
</dbReference>
<dbReference type="Proteomes" id="UP000233618">
    <property type="component" value="Unassembled WGS sequence"/>
</dbReference>
<keyword evidence="4 6" id="KW-1133">Transmembrane helix</keyword>
<keyword evidence="2" id="KW-1003">Cell membrane</keyword>
<dbReference type="RefSeq" id="WP_101310048.1">
    <property type="nucleotide sequence ID" value="NZ_MVDE01000016.1"/>
</dbReference>
<dbReference type="InterPro" id="IPR050250">
    <property type="entry name" value="Macrolide_Exporter_MacB"/>
</dbReference>
<evidence type="ECO:0000256" key="4">
    <source>
        <dbReference type="ARBA" id="ARBA00022989"/>
    </source>
</evidence>
<feature type="domain" description="MacB-like periplasmic core" evidence="8">
    <location>
        <begin position="429"/>
        <end position="588"/>
    </location>
</feature>
<evidence type="ECO:0000256" key="5">
    <source>
        <dbReference type="ARBA" id="ARBA00023136"/>
    </source>
</evidence>
<feature type="domain" description="MacB-like periplasmic core" evidence="8">
    <location>
        <begin position="20"/>
        <end position="244"/>
    </location>
</feature>
<feature type="transmembrane region" description="Helical" evidence="6">
    <location>
        <begin position="720"/>
        <end position="738"/>
    </location>
</feature>
<accession>A0A2N3I7J4</accession>
<feature type="transmembrane region" description="Helical" evidence="6">
    <location>
        <begin position="21"/>
        <end position="41"/>
    </location>
</feature>
<evidence type="ECO:0000259" key="7">
    <source>
        <dbReference type="Pfam" id="PF02687"/>
    </source>
</evidence>
<dbReference type="InterPro" id="IPR025857">
    <property type="entry name" value="MacB_PCD"/>
</dbReference>
<evidence type="ECO:0000259" key="8">
    <source>
        <dbReference type="Pfam" id="PF12704"/>
    </source>
</evidence>